<dbReference type="OrthoDB" id="9804747at2"/>
<evidence type="ECO:0000259" key="2">
    <source>
        <dbReference type="PROSITE" id="PS51832"/>
    </source>
</evidence>
<evidence type="ECO:0000313" key="4">
    <source>
        <dbReference type="Proteomes" id="UP000295718"/>
    </source>
</evidence>
<dbReference type="InterPro" id="IPR037522">
    <property type="entry name" value="HD_GYP_dom"/>
</dbReference>
<dbReference type="InterPro" id="IPR003607">
    <property type="entry name" value="HD/PDEase_dom"/>
</dbReference>
<feature type="domain" description="PAC" evidence="1">
    <location>
        <begin position="135"/>
        <end position="187"/>
    </location>
</feature>
<dbReference type="AlphaFoldDB" id="A0A4R1QQ14"/>
<dbReference type="PANTHER" id="PTHR45228">
    <property type="entry name" value="CYCLIC DI-GMP PHOSPHODIESTERASE TM_0186-RELATED"/>
    <property type="match status" value="1"/>
</dbReference>
<evidence type="ECO:0000259" key="1">
    <source>
        <dbReference type="PROSITE" id="PS50113"/>
    </source>
</evidence>
<dbReference type="InterPro" id="IPR035965">
    <property type="entry name" value="PAS-like_dom_sf"/>
</dbReference>
<dbReference type="RefSeq" id="WP_051869956.1">
    <property type="nucleotide sequence ID" value="NZ_JPNB01000003.1"/>
</dbReference>
<dbReference type="Gene3D" id="3.30.450.20">
    <property type="entry name" value="PAS domain"/>
    <property type="match status" value="1"/>
</dbReference>
<dbReference type="InterPro" id="IPR001610">
    <property type="entry name" value="PAC"/>
</dbReference>
<dbReference type="InterPro" id="IPR052020">
    <property type="entry name" value="Cyclic_di-GMP/3'3'-cGAMP_PDE"/>
</dbReference>
<dbReference type="InterPro" id="IPR000014">
    <property type="entry name" value="PAS"/>
</dbReference>
<comment type="caution">
    <text evidence="3">The sequence shown here is derived from an EMBL/GenBank/DDBJ whole genome shotgun (WGS) entry which is preliminary data.</text>
</comment>
<dbReference type="SMART" id="SM00471">
    <property type="entry name" value="HDc"/>
    <property type="match status" value="1"/>
</dbReference>
<dbReference type="Gene3D" id="1.10.3210.10">
    <property type="entry name" value="Hypothetical protein af1432"/>
    <property type="match status" value="1"/>
</dbReference>
<dbReference type="Pfam" id="PF13487">
    <property type="entry name" value="HD_5"/>
    <property type="match status" value="1"/>
</dbReference>
<dbReference type="EMBL" id="SLUO01000020">
    <property type="protein sequence ID" value="TCL54445.1"/>
    <property type="molecule type" value="Genomic_DNA"/>
</dbReference>
<dbReference type="Proteomes" id="UP000295718">
    <property type="component" value="Unassembled WGS sequence"/>
</dbReference>
<name>A0A4R1QQ14_9FIRM</name>
<dbReference type="CDD" id="cd00077">
    <property type="entry name" value="HDc"/>
    <property type="match status" value="1"/>
</dbReference>
<dbReference type="InterPro" id="IPR013655">
    <property type="entry name" value="PAS_fold_3"/>
</dbReference>
<dbReference type="SUPFAM" id="SSF109604">
    <property type="entry name" value="HD-domain/PDEase-like"/>
    <property type="match status" value="1"/>
</dbReference>
<sequence length="415" mass="47349">MKRAEEIIAEMEEKQPSFYEDEHIKTVFDYFANQIDNCIQTKLVSELMTRYAEVSKRLERSDARLREAQEIALLGSWDLDIGTKELGWSGTTNKILELGDDEESSLNIFFGKVHPEDRKRAMRILDDFMEGAELPELRYRLVMEDGRIKWVHIRSVVLRDSGGEAISVHGTIQDITAAKIAEEKMTEYNNHLEDLVREKVEEISASQIATIHALVKLAESRDDDTGEHVVRTAQYCSFVANKLWELGAYSGEIDQTFIENIGKASPLHDIGKVGIPDAILLKPGKLTPEEFEIMKTHVTIGYETLSSIQKKYKMNEFIKMGMDIALYHHEKWDGSGYPNRIMGADIPVAARIMALVDVYDALRSKRVYKKSFSHETSVDIIKEGKGSHFDPLLVDIFLENDGEFYEISERTNHVP</sequence>
<dbReference type="PANTHER" id="PTHR45228:SF5">
    <property type="entry name" value="CYCLIC DI-GMP PHOSPHODIESTERASE VC_1348-RELATED"/>
    <property type="match status" value="1"/>
</dbReference>
<dbReference type="CDD" id="cd00130">
    <property type="entry name" value="PAS"/>
    <property type="match status" value="1"/>
</dbReference>
<dbReference type="PROSITE" id="PS51832">
    <property type="entry name" value="HD_GYP"/>
    <property type="match status" value="1"/>
</dbReference>
<keyword evidence="4" id="KW-1185">Reference proteome</keyword>
<dbReference type="SMART" id="SM00086">
    <property type="entry name" value="PAC"/>
    <property type="match status" value="1"/>
</dbReference>
<dbReference type="Pfam" id="PF08447">
    <property type="entry name" value="PAS_3"/>
    <property type="match status" value="1"/>
</dbReference>
<proteinExistence type="predicted"/>
<dbReference type="NCBIfam" id="TIGR00229">
    <property type="entry name" value="sensory_box"/>
    <property type="match status" value="1"/>
</dbReference>
<accession>A0A4R1QQ14</accession>
<dbReference type="InterPro" id="IPR000700">
    <property type="entry name" value="PAS-assoc_C"/>
</dbReference>
<gene>
    <name evidence="3" type="ORF">EDD76_12048</name>
</gene>
<dbReference type="Gene3D" id="2.10.70.100">
    <property type="match status" value="1"/>
</dbReference>
<dbReference type="STRING" id="1469948.GCA_000732725_04180"/>
<protein>
    <submittedName>
        <fullName evidence="3">Putative two-component system response regulator</fullName>
    </submittedName>
</protein>
<dbReference type="SUPFAM" id="SSF55785">
    <property type="entry name" value="PYP-like sensor domain (PAS domain)"/>
    <property type="match status" value="1"/>
</dbReference>
<reference evidence="3 4" key="1">
    <citation type="submission" date="2019-03" db="EMBL/GenBank/DDBJ databases">
        <title>Genomic Encyclopedia of Type Strains, Phase IV (KMG-IV): sequencing the most valuable type-strain genomes for metagenomic binning, comparative biology and taxonomic classification.</title>
        <authorList>
            <person name="Goeker M."/>
        </authorList>
    </citation>
    <scope>NUCLEOTIDE SEQUENCE [LARGE SCALE GENOMIC DNA]</scope>
    <source>
        <strain evidence="3 4">DSM 100556</strain>
    </source>
</reference>
<organism evidence="3 4">
    <name type="scientific">Kineothrix alysoides</name>
    <dbReference type="NCBI Taxonomy" id="1469948"/>
    <lineage>
        <taxon>Bacteria</taxon>
        <taxon>Bacillati</taxon>
        <taxon>Bacillota</taxon>
        <taxon>Clostridia</taxon>
        <taxon>Lachnospirales</taxon>
        <taxon>Lachnospiraceae</taxon>
        <taxon>Kineothrix</taxon>
    </lineage>
</organism>
<dbReference type="PROSITE" id="PS50113">
    <property type="entry name" value="PAC"/>
    <property type="match status" value="1"/>
</dbReference>
<feature type="domain" description="HD-GYP" evidence="2">
    <location>
        <begin position="203"/>
        <end position="413"/>
    </location>
</feature>
<evidence type="ECO:0000313" key="3">
    <source>
        <dbReference type="EMBL" id="TCL54445.1"/>
    </source>
</evidence>